<gene>
    <name evidence="1" type="primary">lptD</name>
    <name evidence="3" type="ORF">BSL82_01970</name>
</gene>
<feature type="domain" description="LptD C-terminal" evidence="2">
    <location>
        <begin position="300"/>
        <end position="664"/>
    </location>
</feature>
<comment type="similarity">
    <text evidence="1">Belongs to the LptD family.</text>
</comment>
<feature type="chain" id="PRO_5013416003" description="LPS-assembly protein LptD" evidence="1">
    <location>
        <begin position="22"/>
        <end position="737"/>
    </location>
</feature>
<dbReference type="InterPro" id="IPR050218">
    <property type="entry name" value="LptD"/>
</dbReference>
<proteinExistence type="inferred from homology"/>
<dbReference type="PANTHER" id="PTHR30189:SF1">
    <property type="entry name" value="LPS-ASSEMBLY PROTEIN LPTD"/>
    <property type="match status" value="1"/>
</dbReference>
<dbReference type="GO" id="GO:0009279">
    <property type="term" value="C:cell outer membrane"/>
    <property type="evidence" value="ECO:0007669"/>
    <property type="project" value="UniProtKB-SubCell"/>
</dbReference>
<dbReference type="GO" id="GO:0015920">
    <property type="term" value="P:lipopolysaccharide transport"/>
    <property type="evidence" value="ECO:0007669"/>
    <property type="project" value="InterPro"/>
</dbReference>
<comment type="subunit">
    <text evidence="1">Component of the lipopolysaccharide transport and assembly complex.</text>
</comment>
<keyword evidence="1" id="KW-0472">Membrane</keyword>
<comment type="caution">
    <text evidence="1">Lacks conserved residue(s) required for the propagation of feature annotation.</text>
</comment>
<feature type="signal peptide" evidence="1">
    <location>
        <begin position="1"/>
        <end position="21"/>
    </location>
</feature>
<dbReference type="STRING" id="1921510.BSL82_01970"/>
<dbReference type="Pfam" id="PF04453">
    <property type="entry name" value="LptD"/>
    <property type="match status" value="1"/>
</dbReference>
<dbReference type="KEGG" id="sphj:BSL82_01970"/>
<protein>
    <recommendedName>
        <fullName evidence="1">LPS-assembly protein LptD</fullName>
    </recommendedName>
</protein>
<evidence type="ECO:0000313" key="4">
    <source>
        <dbReference type="Proteomes" id="UP000182063"/>
    </source>
</evidence>
<comment type="subcellular location">
    <subcellularLocation>
        <location evidence="1">Cell outer membrane</location>
    </subcellularLocation>
</comment>
<dbReference type="HAMAP" id="MF_01411">
    <property type="entry name" value="LPS_assembly_LptD"/>
    <property type="match status" value="1"/>
</dbReference>
<dbReference type="GO" id="GO:0043165">
    <property type="term" value="P:Gram-negative-bacterium-type cell outer membrane assembly"/>
    <property type="evidence" value="ECO:0007669"/>
    <property type="project" value="UniProtKB-UniRule"/>
</dbReference>
<keyword evidence="1" id="KW-0732">Signal</keyword>
<evidence type="ECO:0000259" key="2">
    <source>
        <dbReference type="Pfam" id="PF04453"/>
    </source>
</evidence>
<keyword evidence="1" id="KW-0998">Cell outer membrane</keyword>
<keyword evidence="4" id="KW-1185">Reference proteome</keyword>
<dbReference type="GO" id="GO:1990351">
    <property type="term" value="C:transporter complex"/>
    <property type="evidence" value="ECO:0007669"/>
    <property type="project" value="TreeGrafter"/>
</dbReference>
<organism evidence="3 4">
    <name type="scientific">Tardibacter chloracetimidivorans</name>
    <dbReference type="NCBI Taxonomy" id="1921510"/>
    <lineage>
        <taxon>Bacteria</taxon>
        <taxon>Pseudomonadati</taxon>
        <taxon>Pseudomonadota</taxon>
        <taxon>Alphaproteobacteria</taxon>
        <taxon>Sphingomonadales</taxon>
        <taxon>Sphingomonadaceae</taxon>
        <taxon>Tardibacter</taxon>
    </lineage>
</organism>
<sequence precursor="true">MTRSLLFSLLATSALAPSAMAQTATGDNPAPAPAEGESRVIDFKADKLDYDSEAETVVASGNVRMMSEGNRVRADQVSWDRTTGRVIATGNVAATTAEGDTAYGDRVELTDTLRDAVVDNILLVLERGGRIAARSGSRTDGRTVLSHAVYSPCDVVNSDGCPTTPLWQVKAVEVVHDPSRHRIFYRDARMEILGVPLIWLPRMSHPDGSGASGSGLLVPDVRISRVNGVELSFPYYLSLSQSHDLTVTPHVYTEVLPALEVEYRRMTSMGPFKIGGIGTYGSRVPASELPLPGASERDLRGYVYGNGRFQFDPLWRMSFSGRVTTDDTFLRRYDISRDDRLRSFAEVERIGLESYLSIAGWAVQSLRTNDDQGQQPFALPAIDYRWQPSSPVAGGRLEVHANSLSLVRTDGQDTRRALASVQWDMRKYTPMGQVVTLTGFARGDVYQTEQSALTANALYRGEEGWQTRGIAAAAVDISWPLAGPALGGIQTLTPRIQFVGSPGTSNLSIPNEDSRAVDLEDSNLFALNRFPGYDRWEDGSRVTWGAEWSLNVPGFSVRSVVGQSYRLTDKPSLFPQGTGLTDRFSDFVGRTTFRWRDYVSIIHRFRLDKDNLALRRNEINATVGTRQTYVTVGYLRLDRNILLEDLGDREEIRLGARWRFARYWSVYGSTIVDLTSRREDPLTIADGFEPIRHRVGLAYEDECFEFGVTWRRDYVTTGDARRANTYLFRIALKNLGY</sequence>
<dbReference type="PANTHER" id="PTHR30189">
    <property type="entry name" value="LPS-ASSEMBLY PROTEIN"/>
    <property type="match status" value="1"/>
</dbReference>
<reference evidence="4" key="1">
    <citation type="submission" date="2016-11" db="EMBL/GenBank/DDBJ databases">
        <title>Complete Genome Sequence of alachlor-degrading Sphingomonas sp. strain JJ-A5.</title>
        <authorList>
            <person name="Lee H."/>
            <person name="Ka J.-O."/>
        </authorList>
    </citation>
    <scope>NUCLEOTIDE SEQUENCE [LARGE SCALE GENOMIC DNA]</scope>
    <source>
        <strain evidence="4">JJ-A5</strain>
    </source>
</reference>
<name>A0A1L3ZZ31_9SPHN</name>
<dbReference type="InterPro" id="IPR007543">
    <property type="entry name" value="LptD_C"/>
</dbReference>
<evidence type="ECO:0000256" key="1">
    <source>
        <dbReference type="HAMAP-Rule" id="MF_01411"/>
    </source>
</evidence>
<comment type="function">
    <text evidence="1">Involved in the assembly of lipopolysaccharide (LPS) at the surface of the outer membrane.</text>
</comment>
<dbReference type="Proteomes" id="UP000182063">
    <property type="component" value="Chromosome"/>
</dbReference>
<dbReference type="EMBL" id="CP018221">
    <property type="protein sequence ID" value="API60894.1"/>
    <property type="molecule type" value="Genomic_DNA"/>
</dbReference>
<evidence type="ECO:0000313" key="3">
    <source>
        <dbReference type="EMBL" id="API60894.1"/>
    </source>
</evidence>
<dbReference type="AlphaFoldDB" id="A0A1L3ZZ31"/>
<accession>A0A1L3ZZ31</accession>
<dbReference type="InterPro" id="IPR020889">
    <property type="entry name" value="LipoPS_assembly_LptD"/>
</dbReference>
<dbReference type="Gene3D" id="2.60.450.10">
    <property type="entry name" value="Lipopolysaccharide (LPS) transport protein A like domain"/>
    <property type="match status" value="1"/>
</dbReference>